<dbReference type="KEGG" id="ssyi:EKG83_26275"/>
<protein>
    <submittedName>
        <fullName evidence="2">Uncharacterized protein</fullName>
    </submittedName>
</protein>
<name>A0A5Q0H3J5_SACSY</name>
<dbReference type="Proteomes" id="UP000325787">
    <property type="component" value="Chromosome"/>
</dbReference>
<dbReference type="OrthoDB" id="4551089at2"/>
<feature type="region of interest" description="Disordered" evidence="1">
    <location>
        <begin position="200"/>
        <end position="222"/>
    </location>
</feature>
<dbReference type="RefSeq" id="WP_153278414.1">
    <property type="nucleotide sequence ID" value="NZ_CP034550.1"/>
</dbReference>
<dbReference type="AlphaFoldDB" id="A0A5Q0H3J5"/>
<dbReference type="EMBL" id="CP034550">
    <property type="protein sequence ID" value="QFZ20454.1"/>
    <property type="molecule type" value="Genomic_DNA"/>
</dbReference>
<sequence>MTTEVPVAAPWASGVPAIDDAAAWVEQLREERARITAAMLEAEAEFIGRVAQAHRAGELDWRGMLAAYEQVRAWSKAEGVTGHGRRWLAQIPYDRQNLTRLVETLPVREDGTWRGDTGFDRLHNGKYPGRGAEVAFVLFGNGGAPVFIGYTHQFFRRLQTLDRDGLTWESWLALPCTSRRDSVDLRRQLVARYGEPNIAARPATAPAPTTSTNPASTNPVSW</sequence>
<keyword evidence="3" id="KW-1185">Reference proteome</keyword>
<reference evidence="3" key="1">
    <citation type="journal article" date="2021" name="Curr. Microbiol.">
        <title>Complete genome of nocamycin-producing strain Saccharothrix syringae NRRL B-16468 reveals the biosynthetic potential for secondary metabolites.</title>
        <authorList>
            <person name="Mo X."/>
            <person name="Yang S."/>
        </authorList>
    </citation>
    <scope>NUCLEOTIDE SEQUENCE [LARGE SCALE GENOMIC DNA]</scope>
    <source>
        <strain evidence="3">ATCC 51364 / DSM 43886 / JCM 6844 / KCTC 9398 / NBRC 14523 / NRRL B-16468 / INA 2240</strain>
    </source>
</reference>
<evidence type="ECO:0000313" key="2">
    <source>
        <dbReference type="EMBL" id="QFZ20454.1"/>
    </source>
</evidence>
<accession>A0A5Q0H3J5</accession>
<organism evidence="2 3">
    <name type="scientific">Saccharothrix syringae</name>
    <name type="common">Nocardiopsis syringae</name>
    <dbReference type="NCBI Taxonomy" id="103733"/>
    <lineage>
        <taxon>Bacteria</taxon>
        <taxon>Bacillati</taxon>
        <taxon>Actinomycetota</taxon>
        <taxon>Actinomycetes</taxon>
        <taxon>Pseudonocardiales</taxon>
        <taxon>Pseudonocardiaceae</taxon>
        <taxon>Saccharothrix</taxon>
    </lineage>
</organism>
<proteinExistence type="predicted"/>
<gene>
    <name evidence="2" type="ORF">EKG83_26275</name>
</gene>
<evidence type="ECO:0000256" key="1">
    <source>
        <dbReference type="SAM" id="MobiDB-lite"/>
    </source>
</evidence>
<evidence type="ECO:0000313" key="3">
    <source>
        <dbReference type="Proteomes" id="UP000325787"/>
    </source>
</evidence>